<protein>
    <submittedName>
        <fullName evidence="2">Uncharacterized protein</fullName>
    </submittedName>
</protein>
<proteinExistence type="predicted"/>
<dbReference type="EMBL" id="KE504153">
    <property type="protein sequence ID" value="EPS99835.1"/>
    <property type="molecule type" value="Genomic_DNA"/>
</dbReference>
<name>S8FEA9_FOMSC</name>
<accession>S8FEA9</accession>
<sequence length="190" mass="20868">MEPLDTQAEEHDSGGEQDMPEPRISSGQQSGVATYSGPTNAKGKGKAKASSIHKKPGRRADKTFLGTKTTRKASKKKESMKRPAGAAMPAKWINTGTYEIVIPEPVITYLTTLAAHQAVKNMDLLLGTVEALLREGSRELAFTDDSLISIVQRCQRTTFVSSAMDFLYMVQYLQLVFKVSRYVRTPSSPL</sequence>
<feature type="compositionally biased region" description="Polar residues" evidence="1">
    <location>
        <begin position="25"/>
        <end position="39"/>
    </location>
</feature>
<dbReference type="AlphaFoldDB" id="S8FEA9"/>
<evidence type="ECO:0000313" key="3">
    <source>
        <dbReference type="Proteomes" id="UP000015241"/>
    </source>
</evidence>
<keyword evidence="3" id="KW-1185">Reference proteome</keyword>
<feature type="compositionally biased region" description="Basic residues" evidence="1">
    <location>
        <begin position="43"/>
        <end position="57"/>
    </location>
</feature>
<organism evidence="2 3">
    <name type="scientific">Fomitopsis schrenkii</name>
    <name type="common">Brown rot fungus</name>
    <dbReference type="NCBI Taxonomy" id="2126942"/>
    <lineage>
        <taxon>Eukaryota</taxon>
        <taxon>Fungi</taxon>
        <taxon>Dikarya</taxon>
        <taxon>Basidiomycota</taxon>
        <taxon>Agaricomycotina</taxon>
        <taxon>Agaricomycetes</taxon>
        <taxon>Polyporales</taxon>
        <taxon>Fomitopsis</taxon>
    </lineage>
</organism>
<evidence type="ECO:0000256" key="1">
    <source>
        <dbReference type="SAM" id="MobiDB-lite"/>
    </source>
</evidence>
<dbReference type="InParanoid" id="S8FEA9"/>
<reference evidence="2 3" key="1">
    <citation type="journal article" date="2012" name="Science">
        <title>The Paleozoic origin of enzymatic lignin decomposition reconstructed from 31 fungal genomes.</title>
        <authorList>
            <person name="Floudas D."/>
            <person name="Binder M."/>
            <person name="Riley R."/>
            <person name="Barry K."/>
            <person name="Blanchette R.A."/>
            <person name="Henrissat B."/>
            <person name="Martinez A.T."/>
            <person name="Otillar R."/>
            <person name="Spatafora J.W."/>
            <person name="Yadav J.S."/>
            <person name="Aerts A."/>
            <person name="Benoit I."/>
            <person name="Boyd A."/>
            <person name="Carlson A."/>
            <person name="Copeland A."/>
            <person name="Coutinho P.M."/>
            <person name="de Vries R.P."/>
            <person name="Ferreira P."/>
            <person name="Findley K."/>
            <person name="Foster B."/>
            <person name="Gaskell J."/>
            <person name="Glotzer D."/>
            <person name="Gorecki P."/>
            <person name="Heitman J."/>
            <person name="Hesse C."/>
            <person name="Hori C."/>
            <person name="Igarashi K."/>
            <person name="Jurgens J.A."/>
            <person name="Kallen N."/>
            <person name="Kersten P."/>
            <person name="Kohler A."/>
            <person name="Kuees U."/>
            <person name="Kumar T.K.A."/>
            <person name="Kuo A."/>
            <person name="LaButti K."/>
            <person name="Larrondo L.F."/>
            <person name="Lindquist E."/>
            <person name="Ling A."/>
            <person name="Lombard V."/>
            <person name="Lucas S."/>
            <person name="Lundell T."/>
            <person name="Martin R."/>
            <person name="McLaughlin D.J."/>
            <person name="Morgenstern I."/>
            <person name="Morin E."/>
            <person name="Murat C."/>
            <person name="Nagy L.G."/>
            <person name="Nolan M."/>
            <person name="Ohm R.A."/>
            <person name="Patyshakuliyeva A."/>
            <person name="Rokas A."/>
            <person name="Ruiz-Duenas F.J."/>
            <person name="Sabat G."/>
            <person name="Salamov A."/>
            <person name="Samejima M."/>
            <person name="Schmutz J."/>
            <person name="Slot J.C."/>
            <person name="St John F."/>
            <person name="Stenlid J."/>
            <person name="Sun H."/>
            <person name="Sun S."/>
            <person name="Syed K."/>
            <person name="Tsang A."/>
            <person name="Wiebenga A."/>
            <person name="Young D."/>
            <person name="Pisabarro A."/>
            <person name="Eastwood D.C."/>
            <person name="Martin F."/>
            <person name="Cullen D."/>
            <person name="Grigoriev I.V."/>
            <person name="Hibbett D.S."/>
        </authorList>
    </citation>
    <scope>NUCLEOTIDE SEQUENCE</scope>
    <source>
        <strain evidence="3">FP-58527</strain>
    </source>
</reference>
<dbReference type="OrthoDB" id="2690740at2759"/>
<dbReference type="Proteomes" id="UP000015241">
    <property type="component" value="Unassembled WGS sequence"/>
</dbReference>
<feature type="region of interest" description="Disordered" evidence="1">
    <location>
        <begin position="1"/>
        <end position="83"/>
    </location>
</feature>
<dbReference type="HOGENOM" id="CLU_1428010_0_0_1"/>
<gene>
    <name evidence="2" type="ORF">FOMPIDRAFT_95238</name>
</gene>
<evidence type="ECO:0000313" key="2">
    <source>
        <dbReference type="EMBL" id="EPS99835.1"/>
    </source>
</evidence>